<feature type="transmembrane region" description="Helical" evidence="2">
    <location>
        <begin position="7"/>
        <end position="26"/>
    </location>
</feature>
<organism evidence="3 4">
    <name type="scientific">Mesorhizobium robiniae</name>
    <dbReference type="NCBI Taxonomy" id="559315"/>
    <lineage>
        <taxon>Bacteria</taxon>
        <taxon>Pseudomonadati</taxon>
        <taxon>Pseudomonadota</taxon>
        <taxon>Alphaproteobacteria</taxon>
        <taxon>Hyphomicrobiales</taxon>
        <taxon>Phyllobacteriaceae</taxon>
        <taxon>Mesorhizobium</taxon>
    </lineage>
</organism>
<dbReference type="RefSeq" id="WP_352929277.1">
    <property type="nucleotide sequence ID" value="NZ_JBEPMC010000010.1"/>
</dbReference>
<accession>A0ABV2GVC0</accession>
<proteinExistence type="predicted"/>
<dbReference type="Proteomes" id="UP001549204">
    <property type="component" value="Unassembled WGS sequence"/>
</dbReference>
<dbReference type="EMBL" id="JBEPMC010000010">
    <property type="protein sequence ID" value="MET3582062.1"/>
    <property type="molecule type" value="Genomic_DNA"/>
</dbReference>
<evidence type="ECO:0000313" key="4">
    <source>
        <dbReference type="Proteomes" id="UP001549204"/>
    </source>
</evidence>
<keyword evidence="2" id="KW-1133">Transmembrane helix</keyword>
<evidence type="ECO:0000313" key="3">
    <source>
        <dbReference type="EMBL" id="MET3582062.1"/>
    </source>
</evidence>
<evidence type="ECO:0000256" key="1">
    <source>
        <dbReference type="SAM" id="MobiDB-lite"/>
    </source>
</evidence>
<comment type="caution">
    <text evidence="3">The sequence shown here is derived from an EMBL/GenBank/DDBJ whole genome shotgun (WGS) entry which is preliminary data.</text>
</comment>
<gene>
    <name evidence="3" type="ORF">ABID19_005120</name>
</gene>
<sequence>MQRRNAILSLAIAAIIIVGFLIGFLYGDMGWQTSPVKRAPEQNQGGNAPADTSPAAGVKKNPRENTEMPDQQ</sequence>
<evidence type="ECO:0000256" key="2">
    <source>
        <dbReference type="SAM" id="Phobius"/>
    </source>
</evidence>
<keyword evidence="4" id="KW-1185">Reference proteome</keyword>
<keyword evidence="2" id="KW-0472">Membrane</keyword>
<protein>
    <submittedName>
        <fullName evidence="3">Membrane protein</fullName>
    </submittedName>
</protein>
<reference evidence="3 4" key="1">
    <citation type="submission" date="2024-06" db="EMBL/GenBank/DDBJ databases">
        <title>Genomic Encyclopedia of Type Strains, Phase IV (KMG-IV): sequencing the most valuable type-strain genomes for metagenomic binning, comparative biology and taxonomic classification.</title>
        <authorList>
            <person name="Goeker M."/>
        </authorList>
    </citation>
    <scope>NUCLEOTIDE SEQUENCE [LARGE SCALE GENOMIC DNA]</scope>
    <source>
        <strain evidence="3 4">DSM 100022</strain>
    </source>
</reference>
<keyword evidence="2" id="KW-0812">Transmembrane</keyword>
<feature type="region of interest" description="Disordered" evidence="1">
    <location>
        <begin position="33"/>
        <end position="72"/>
    </location>
</feature>
<feature type="compositionally biased region" description="Polar residues" evidence="1">
    <location>
        <begin position="33"/>
        <end position="46"/>
    </location>
</feature>
<name>A0ABV2GVC0_9HYPH</name>